<dbReference type="PANTHER" id="PTHR42883:SF2">
    <property type="entry name" value="THYMIDYLYLTRANSFERASE"/>
    <property type="match status" value="1"/>
</dbReference>
<dbReference type="Gene3D" id="3.90.550.10">
    <property type="entry name" value="Spore Coat Polysaccharide Biosynthesis Protein SpsA, Chain A"/>
    <property type="match status" value="1"/>
</dbReference>
<proteinExistence type="predicted"/>
<protein>
    <submittedName>
        <fullName evidence="2">Nucleotidyltransferase family protein</fullName>
    </submittedName>
</protein>
<evidence type="ECO:0000313" key="2">
    <source>
        <dbReference type="EMBL" id="MCZ0726066.1"/>
    </source>
</evidence>
<dbReference type="CDD" id="cd04181">
    <property type="entry name" value="NTP_transferase"/>
    <property type="match status" value="1"/>
</dbReference>
<dbReference type="Proteomes" id="UP001146670">
    <property type="component" value="Unassembled WGS sequence"/>
</dbReference>
<dbReference type="SUPFAM" id="SSF53448">
    <property type="entry name" value="Nucleotide-diphospho-sugar transferases"/>
    <property type="match status" value="1"/>
</dbReference>
<sequence length="247" mass="27398">MKALILAAGYATRLYPLTKDTPKALLEVAGQTIMDHIVSKIDLVDAIDEIIIVSNDKFADNFQAWAKQADYSKKLTVLNDGTLTNETRLGAIGDIHFVSQELTLNDDLMVLAGDNLFDFDLRDFVAFFQERGTDVIAAYEESDQEQLTRGGVVKIDDQERAIAFAEKKPAPISNLSVPTFYIFQASTLSLIADYLAAGNNPDAPGHFMPYLLEEKPVSVFVFSGGRYDIGTLASYEQVQEIFAQRNR</sequence>
<dbReference type="AlphaFoldDB" id="A0A9X3FQD5"/>
<comment type="caution">
    <text evidence="2">The sequence shown here is derived from an EMBL/GenBank/DDBJ whole genome shotgun (WGS) entry which is preliminary data.</text>
</comment>
<feature type="domain" description="Nucleotidyl transferase" evidence="1">
    <location>
        <begin position="2"/>
        <end position="241"/>
    </location>
</feature>
<organism evidence="2 3">
    <name type="scientific">Aerococcus kribbianus</name>
    <dbReference type="NCBI Taxonomy" id="2999064"/>
    <lineage>
        <taxon>Bacteria</taxon>
        <taxon>Bacillati</taxon>
        <taxon>Bacillota</taxon>
        <taxon>Bacilli</taxon>
        <taxon>Lactobacillales</taxon>
        <taxon>Aerococcaceae</taxon>
        <taxon>Aerococcus</taxon>
    </lineage>
</organism>
<gene>
    <name evidence="2" type="ORF">OW157_05700</name>
</gene>
<reference evidence="2" key="1">
    <citation type="submission" date="2022-12" db="EMBL/GenBank/DDBJ databases">
        <title>Description and comparative metabolic analysis of Aerococcus sp. nov., isolated from the feces of a pig.</title>
        <authorList>
            <person name="Chang Y.-H."/>
        </authorList>
    </citation>
    <scope>NUCLEOTIDE SEQUENCE</scope>
    <source>
        <strain evidence="2">YH-aer222</strain>
    </source>
</reference>
<keyword evidence="3" id="KW-1185">Reference proteome</keyword>
<name>A0A9X3FQD5_9LACT</name>
<dbReference type="Pfam" id="PF00483">
    <property type="entry name" value="NTP_transferase"/>
    <property type="match status" value="1"/>
</dbReference>
<dbReference type="EMBL" id="JAPRFR010000002">
    <property type="protein sequence ID" value="MCZ0726066.1"/>
    <property type="molecule type" value="Genomic_DNA"/>
</dbReference>
<evidence type="ECO:0000259" key="1">
    <source>
        <dbReference type="Pfam" id="PF00483"/>
    </source>
</evidence>
<evidence type="ECO:0000313" key="3">
    <source>
        <dbReference type="Proteomes" id="UP001146670"/>
    </source>
</evidence>
<dbReference type="InterPro" id="IPR029044">
    <property type="entry name" value="Nucleotide-diphossugar_trans"/>
</dbReference>
<dbReference type="RefSeq" id="WP_268752394.1">
    <property type="nucleotide sequence ID" value="NZ_JAPRFQ010000002.1"/>
</dbReference>
<dbReference type="PANTHER" id="PTHR42883">
    <property type="entry name" value="GLUCOSE-1-PHOSPHATE THYMIDYLTRANSFERASE"/>
    <property type="match status" value="1"/>
</dbReference>
<dbReference type="InterPro" id="IPR005835">
    <property type="entry name" value="NTP_transferase_dom"/>
</dbReference>
<accession>A0A9X3FQD5</accession>